<feature type="chain" id="PRO_5043698843" description="Glucose-methanol-choline oxidoreductase N-terminal domain-containing protein" evidence="5">
    <location>
        <begin position="23"/>
        <end position="375"/>
    </location>
</feature>
<dbReference type="SUPFAM" id="SSF51905">
    <property type="entry name" value="FAD/NAD(P)-binding domain"/>
    <property type="match status" value="1"/>
</dbReference>
<comment type="cofactor">
    <cofactor evidence="1">
        <name>FAD</name>
        <dbReference type="ChEBI" id="CHEBI:57692"/>
    </cofactor>
</comment>
<dbReference type="EMBL" id="JAYKXP010000008">
    <property type="protein sequence ID" value="KAK7054621.1"/>
    <property type="molecule type" value="Genomic_DNA"/>
</dbReference>
<proteinExistence type="inferred from homology"/>
<protein>
    <recommendedName>
        <fullName evidence="6">Glucose-methanol-choline oxidoreductase N-terminal domain-containing protein</fullName>
    </recommendedName>
</protein>
<keyword evidence="8" id="KW-1185">Reference proteome</keyword>
<evidence type="ECO:0000256" key="4">
    <source>
        <dbReference type="ARBA" id="ARBA00022827"/>
    </source>
</evidence>
<dbReference type="GO" id="GO:0016614">
    <property type="term" value="F:oxidoreductase activity, acting on CH-OH group of donors"/>
    <property type="evidence" value="ECO:0007669"/>
    <property type="project" value="InterPro"/>
</dbReference>
<dbReference type="InterPro" id="IPR036188">
    <property type="entry name" value="FAD/NAD-bd_sf"/>
</dbReference>
<feature type="domain" description="Glucose-methanol-choline oxidoreductase N-terminal" evidence="6">
    <location>
        <begin position="300"/>
        <end position="314"/>
    </location>
</feature>
<dbReference type="PANTHER" id="PTHR11552:SF147">
    <property type="entry name" value="CHOLINE DEHYDROGENASE, MITOCHONDRIAL"/>
    <property type="match status" value="1"/>
</dbReference>
<keyword evidence="3" id="KW-0285">Flavoprotein</keyword>
<dbReference type="GO" id="GO:0050660">
    <property type="term" value="F:flavin adenine dinucleotide binding"/>
    <property type="evidence" value="ECO:0007669"/>
    <property type="project" value="InterPro"/>
</dbReference>
<dbReference type="InterPro" id="IPR012132">
    <property type="entry name" value="GMC_OxRdtase"/>
</dbReference>
<organism evidence="7 8">
    <name type="scientific">Paramarasmius palmivorus</name>
    <dbReference type="NCBI Taxonomy" id="297713"/>
    <lineage>
        <taxon>Eukaryota</taxon>
        <taxon>Fungi</taxon>
        <taxon>Dikarya</taxon>
        <taxon>Basidiomycota</taxon>
        <taxon>Agaricomycotina</taxon>
        <taxon>Agaricomycetes</taxon>
        <taxon>Agaricomycetidae</taxon>
        <taxon>Agaricales</taxon>
        <taxon>Marasmiineae</taxon>
        <taxon>Marasmiaceae</taxon>
        <taxon>Paramarasmius</taxon>
    </lineage>
</organism>
<evidence type="ECO:0000256" key="2">
    <source>
        <dbReference type="ARBA" id="ARBA00010790"/>
    </source>
</evidence>
<gene>
    <name evidence="7" type="ORF">VNI00_003084</name>
</gene>
<name>A0AAW0DUG6_9AGAR</name>
<evidence type="ECO:0000256" key="3">
    <source>
        <dbReference type="ARBA" id="ARBA00022630"/>
    </source>
</evidence>
<feature type="signal peptide" evidence="5">
    <location>
        <begin position="1"/>
        <end position="22"/>
    </location>
</feature>
<reference evidence="7 8" key="1">
    <citation type="submission" date="2024-01" db="EMBL/GenBank/DDBJ databases">
        <title>A draft genome for a cacao thread blight-causing isolate of Paramarasmius palmivorus.</title>
        <authorList>
            <person name="Baruah I.K."/>
            <person name="Bukari Y."/>
            <person name="Amoako-Attah I."/>
            <person name="Meinhardt L.W."/>
            <person name="Bailey B.A."/>
            <person name="Cohen S.P."/>
        </authorList>
    </citation>
    <scope>NUCLEOTIDE SEQUENCE [LARGE SCALE GENOMIC DNA]</scope>
    <source>
        <strain evidence="7 8">GH-12</strain>
    </source>
</reference>
<dbReference type="Pfam" id="PF00732">
    <property type="entry name" value="GMC_oxred_N"/>
    <property type="match status" value="2"/>
</dbReference>
<dbReference type="Proteomes" id="UP001383192">
    <property type="component" value="Unassembled WGS sequence"/>
</dbReference>
<keyword evidence="5" id="KW-0732">Signal</keyword>
<dbReference type="PANTHER" id="PTHR11552">
    <property type="entry name" value="GLUCOSE-METHANOL-CHOLINE GMC OXIDOREDUCTASE"/>
    <property type="match status" value="1"/>
</dbReference>
<comment type="similarity">
    <text evidence="2">Belongs to the GMC oxidoreductase family.</text>
</comment>
<dbReference type="Gene3D" id="3.50.50.60">
    <property type="entry name" value="FAD/NAD(P)-binding domain"/>
    <property type="match status" value="2"/>
</dbReference>
<evidence type="ECO:0000256" key="1">
    <source>
        <dbReference type="ARBA" id="ARBA00001974"/>
    </source>
</evidence>
<accession>A0AAW0DUG6</accession>
<comment type="caution">
    <text evidence="7">The sequence shown here is derived from an EMBL/GenBank/DDBJ whole genome shotgun (WGS) entry which is preliminary data.</text>
</comment>
<dbReference type="PROSITE" id="PS00624">
    <property type="entry name" value="GMC_OXRED_2"/>
    <property type="match status" value="1"/>
</dbReference>
<evidence type="ECO:0000259" key="6">
    <source>
        <dbReference type="PROSITE" id="PS00624"/>
    </source>
</evidence>
<evidence type="ECO:0000313" key="7">
    <source>
        <dbReference type="EMBL" id="KAK7054621.1"/>
    </source>
</evidence>
<evidence type="ECO:0000256" key="5">
    <source>
        <dbReference type="SAM" id="SignalP"/>
    </source>
</evidence>
<dbReference type="InterPro" id="IPR000172">
    <property type="entry name" value="GMC_OxRdtase_N"/>
</dbReference>
<keyword evidence="4" id="KW-0274">FAD</keyword>
<dbReference type="AlphaFoldDB" id="A0AAW0DUG6"/>
<sequence>MVVSSVVAATAFALLSLPSVSARLLSSLSELETATYDFVVVGGGNAGSVVANRLTENENFKVLVVEAGVNNEGLLGMEIPFLASSQFGTGVDWNFSTVPQPGVNDKSLHVAKGFALGGDTSLNIFLWYRGSNDIWDHYARLTGDDNWSWDSMAEYYKKTSRIVAPTNGRDISGDFIPDAHGDGPVQVTLNGVVWISITLFTTWPKKPRASSPSTKIIIPVNRSGSVTTGGGSRNSAATAYLQPAINRPNLDVIVNTYVTRLFSSTSDDGIPVMDTVQLASGTNGPFVNVTASKEIVLSAGSINSPKILMLSGIGPQEELSSFDIPVLVDSPAVGANMTEHPIVFNVYSLNSTSSYDDVLRLPALRKLFSVNGRVI</sequence>
<evidence type="ECO:0000313" key="8">
    <source>
        <dbReference type="Proteomes" id="UP001383192"/>
    </source>
</evidence>